<feature type="transmembrane region" description="Helical" evidence="1">
    <location>
        <begin position="121"/>
        <end position="142"/>
    </location>
</feature>
<name>A0A7S3IKZ9_9SPIT</name>
<proteinExistence type="predicted"/>
<accession>A0A7S3IKZ9</accession>
<dbReference type="EMBL" id="HBIH01017415">
    <property type="protein sequence ID" value="CAE0326397.1"/>
    <property type="molecule type" value="Transcribed_RNA"/>
</dbReference>
<feature type="transmembrane region" description="Helical" evidence="1">
    <location>
        <begin position="51"/>
        <end position="71"/>
    </location>
</feature>
<dbReference type="AlphaFoldDB" id="A0A7S3IKZ9"/>
<gene>
    <name evidence="2" type="ORF">SINC0208_LOCUS7024</name>
</gene>
<evidence type="ECO:0000256" key="1">
    <source>
        <dbReference type="SAM" id="Phobius"/>
    </source>
</evidence>
<keyword evidence="1" id="KW-0472">Membrane</keyword>
<sequence>MFTNYLFFIMVYRVISRMAEPGAGFLNGLFHFITIGTFVPRTEEGKLSNEMHQLPHAFVMIVNLLVVMLFANSEINARVASTTPFYFLEFAHLIIESRNELFYASKDHPTSFWSRLRLKHVAVSISIFYNYAVLVVNPLIFVHEVGFI</sequence>
<organism evidence="2">
    <name type="scientific">Strombidium inclinatum</name>
    <dbReference type="NCBI Taxonomy" id="197538"/>
    <lineage>
        <taxon>Eukaryota</taxon>
        <taxon>Sar</taxon>
        <taxon>Alveolata</taxon>
        <taxon>Ciliophora</taxon>
        <taxon>Intramacronucleata</taxon>
        <taxon>Spirotrichea</taxon>
        <taxon>Oligotrichia</taxon>
        <taxon>Strombidiidae</taxon>
        <taxon>Strombidium</taxon>
    </lineage>
</organism>
<reference evidence="2" key="1">
    <citation type="submission" date="2021-01" db="EMBL/GenBank/DDBJ databases">
        <authorList>
            <person name="Corre E."/>
            <person name="Pelletier E."/>
            <person name="Niang G."/>
            <person name="Scheremetjew M."/>
            <person name="Finn R."/>
            <person name="Kale V."/>
            <person name="Holt S."/>
            <person name="Cochrane G."/>
            <person name="Meng A."/>
            <person name="Brown T."/>
            <person name="Cohen L."/>
        </authorList>
    </citation>
    <scope>NUCLEOTIDE SEQUENCE</scope>
    <source>
        <strain evidence="2">S3</strain>
    </source>
</reference>
<keyword evidence="1" id="KW-1133">Transmembrane helix</keyword>
<feature type="transmembrane region" description="Helical" evidence="1">
    <location>
        <begin position="21"/>
        <end position="39"/>
    </location>
</feature>
<evidence type="ECO:0000313" key="2">
    <source>
        <dbReference type="EMBL" id="CAE0326397.1"/>
    </source>
</evidence>
<keyword evidence="1" id="KW-0812">Transmembrane</keyword>
<protein>
    <submittedName>
        <fullName evidence="2">Uncharacterized protein</fullName>
    </submittedName>
</protein>